<feature type="domain" description="Mycothiol-dependent maleylpyruvate isomerase metal-binding" evidence="2">
    <location>
        <begin position="7"/>
        <end position="128"/>
    </location>
</feature>
<feature type="domain" description="MDMPI C-terminal" evidence="1">
    <location>
        <begin position="142"/>
        <end position="236"/>
    </location>
</feature>
<gene>
    <name evidence="3" type="ORF">UFOPK2992_00218</name>
</gene>
<dbReference type="GO" id="GO:0046872">
    <property type="term" value="F:metal ion binding"/>
    <property type="evidence" value="ECO:0007669"/>
    <property type="project" value="InterPro"/>
</dbReference>
<evidence type="ECO:0000259" key="1">
    <source>
        <dbReference type="Pfam" id="PF07398"/>
    </source>
</evidence>
<evidence type="ECO:0000313" key="3">
    <source>
        <dbReference type="EMBL" id="CAB4788379.1"/>
    </source>
</evidence>
<dbReference type="InterPro" id="IPR034660">
    <property type="entry name" value="DinB/YfiT-like"/>
</dbReference>
<dbReference type="SUPFAM" id="SSF109854">
    <property type="entry name" value="DinB/YfiT-like putative metalloenzymes"/>
    <property type="match status" value="1"/>
</dbReference>
<dbReference type="Pfam" id="PF11716">
    <property type="entry name" value="MDMPI_N"/>
    <property type="match status" value="1"/>
</dbReference>
<dbReference type="GO" id="GO:0005886">
    <property type="term" value="C:plasma membrane"/>
    <property type="evidence" value="ECO:0007669"/>
    <property type="project" value="TreeGrafter"/>
</dbReference>
<dbReference type="Pfam" id="PF07398">
    <property type="entry name" value="MDMPI_C"/>
    <property type="match status" value="1"/>
</dbReference>
<dbReference type="EMBL" id="CAFAAI010000018">
    <property type="protein sequence ID" value="CAB4788379.1"/>
    <property type="molecule type" value="Genomic_DNA"/>
</dbReference>
<dbReference type="InterPro" id="IPR010872">
    <property type="entry name" value="MDMPI_C-term_domain"/>
</dbReference>
<evidence type="ECO:0000259" key="2">
    <source>
        <dbReference type="Pfam" id="PF11716"/>
    </source>
</evidence>
<sequence length="245" mass="26531">MNTAEYLAALRRDGAAFAAAARAAGLDAPVASCPGWLVADLVWHHAEVHYFWASIVDLRAVAWNEVTLINRVSNDELFDTYDKYLARVVDVLSAADPATKVWSWSDQHDVSFVIRRMAQETAVHRWDAEQAAGLSASIEPTLASDGIDEFLEHFVNDIADDAEPVAGSVHIHCTDVPGEWTIRPITTSSGDAFDVAREHAKGDCALRGPAGDLLLALWRRIPVEAVDVIGDASVGARFVASANLT</sequence>
<organism evidence="3">
    <name type="scientific">freshwater metagenome</name>
    <dbReference type="NCBI Taxonomy" id="449393"/>
    <lineage>
        <taxon>unclassified sequences</taxon>
        <taxon>metagenomes</taxon>
        <taxon>ecological metagenomes</taxon>
    </lineage>
</organism>
<dbReference type="PANTHER" id="PTHR40758">
    <property type="entry name" value="CONSERVED PROTEIN"/>
    <property type="match status" value="1"/>
</dbReference>
<dbReference type="InterPro" id="IPR024344">
    <property type="entry name" value="MDMPI_metal-binding"/>
</dbReference>
<dbReference type="NCBIfam" id="TIGR03083">
    <property type="entry name" value="maleylpyruvate isomerase family mycothiol-dependent enzyme"/>
    <property type="match status" value="1"/>
</dbReference>
<protein>
    <submittedName>
        <fullName evidence="3">Unannotated protein</fullName>
    </submittedName>
</protein>
<proteinExistence type="predicted"/>
<name>A0A6J6WW44_9ZZZZ</name>
<accession>A0A6J6WW44</accession>
<dbReference type="PANTHER" id="PTHR40758:SF1">
    <property type="entry name" value="CONSERVED PROTEIN"/>
    <property type="match status" value="1"/>
</dbReference>
<dbReference type="AlphaFoldDB" id="A0A6J6WW44"/>
<dbReference type="InterPro" id="IPR017517">
    <property type="entry name" value="Maleyloyr_isom"/>
</dbReference>
<reference evidence="3" key="1">
    <citation type="submission" date="2020-05" db="EMBL/GenBank/DDBJ databases">
        <authorList>
            <person name="Chiriac C."/>
            <person name="Salcher M."/>
            <person name="Ghai R."/>
            <person name="Kavagutti S V."/>
        </authorList>
    </citation>
    <scope>NUCLEOTIDE SEQUENCE</scope>
</reference>